<reference evidence="2" key="1">
    <citation type="journal article" date="2014" name="Int. J. Syst. Evol. Microbiol.">
        <title>Complete genome sequence of Corynebacterium casei LMG S-19264T (=DSM 44701T), isolated from a smear-ripened cheese.</title>
        <authorList>
            <consortium name="US DOE Joint Genome Institute (JGI-PGF)"/>
            <person name="Walter F."/>
            <person name="Albersmeier A."/>
            <person name="Kalinowski J."/>
            <person name="Ruckert C."/>
        </authorList>
    </citation>
    <scope>NUCLEOTIDE SEQUENCE</scope>
    <source>
        <strain evidence="2">JCM 3093</strain>
    </source>
</reference>
<dbReference type="Proteomes" id="UP000627984">
    <property type="component" value="Unassembled WGS sequence"/>
</dbReference>
<evidence type="ECO:0000259" key="1">
    <source>
        <dbReference type="PROSITE" id="PS50801"/>
    </source>
</evidence>
<accession>A0AA37BC37</accession>
<dbReference type="InterPro" id="IPR002645">
    <property type="entry name" value="STAS_dom"/>
</dbReference>
<organism evidence="2 3">
    <name type="scientific">Planomonospora parontospora</name>
    <dbReference type="NCBI Taxonomy" id="58119"/>
    <lineage>
        <taxon>Bacteria</taxon>
        <taxon>Bacillati</taxon>
        <taxon>Actinomycetota</taxon>
        <taxon>Actinomycetes</taxon>
        <taxon>Streptosporangiales</taxon>
        <taxon>Streptosporangiaceae</taxon>
        <taxon>Planomonospora</taxon>
    </lineage>
</organism>
<dbReference type="PROSITE" id="PS50801">
    <property type="entry name" value="STAS"/>
    <property type="match status" value="1"/>
</dbReference>
<dbReference type="RefSeq" id="WP_191893085.1">
    <property type="nucleotide sequence ID" value="NZ_BMQD01000001.1"/>
</dbReference>
<dbReference type="InterPro" id="IPR058548">
    <property type="entry name" value="MlaB-like_STAS"/>
</dbReference>
<proteinExistence type="predicted"/>
<dbReference type="InterPro" id="IPR036513">
    <property type="entry name" value="STAS_dom_sf"/>
</dbReference>
<dbReference type="Pfam" id="PF13466">
    <property type="entry name" value="STAS_2"/>
    <property type="match status" value="1"/>
</dbReference>
<dbReference type="Gene3D" id="3.30.750.24">
    <property type="entry name" value="STAS domain"/>
    <property type="match status" value="1"/>
</dbReference>
<sequence length="135" mass="14107">MINQHSEVSGVSASGVTVAHAVVAHDTVDALLYVDHQLRLTCRPAPSGTLVRLIGEIDATNRTALEQTLTCAGHGGDHLLIDAGQLRFIDTGGMCLLAELCRTGAARMINVPPFLRRLAGLLDLPLCGDAVDGAA</sequence>
<gene>
    <name evidence="2" type="ORF">GCM10010126_02510</name>
</gene>
<comment type="caution">
    <text evidence="2">The sequence shown here is derived from an EMBL/GenBank/DDBJ whole genome shotgun (WGS) entry which is preliminary data.</text>
</comment>
<dbReference type="EMBL" id="BMQD01000001">
    <property type="protein sequence ID" value="GGK46336.1"/>
    <property type="molecule type" value="Genomic_DNA"/>
</dbReference>
<feature type="domain" description="STAS" evidence="1">
    <location>
        <begin position="38"/>
        <end position="100"/>
    </location>
</feature>
<evidence type="ECO:0000313" key="3">
    <source>
        <dbReference type="Proteomes" id="UP000627984"/>
    </source>
</evidence>
<evidence type="ECO:0000313" key="2">
    <source>
        <dbReference type="EMBL" id="GGK46336.1"/>
    </source>
</evidence>
<name>A0AA37BC37_9ACTN</name>
<protein>
    <recommendedName>
        <fullName evidence="1">STAS domain-containing protein</fullName>
    </recommendedName>
</protein>
<reference evidence="2" key="2">
    <citation type="submission" date="2022-09" db="EMBL/GenBank/DDBJ databases">
        <authorList>
            <person name="Sun Q."/>
            <person name="Ohkuma M."/>
        </authorList>
    </citation>
    <scope>NUCLEOTIDE SEQUENCE</scope>
    <source>
        <strain evidence="2">JCM 3093</strain>
    </source>
</reference>
<dbReference type="AlphaFoldDB" id="A0AA37BC37"/>
<dbReference type="SUPFAM" id="SSF52091">
    <property type="entry name" value="SpoIIaa-like"/>
    <property type="match status" value="1"/>
</dbReference>